<reference evidence="2 3" key="1">
    <citation type="submission" date="2020-05" db="EMBL/GenBank/DDBJ databases">
        <title>Halorubrum RHB-C sp.nov., an extremely halophilic archaeon isolated from solar salt farm.</title>
        <authorList>
            <person name="Ho H."/>
            <person name="Danganan R.E."/>
            <person name="Dedeles G.R."/>
            <person name="Kim S.-G."/>
        </authorList>
    </citation>
    <scope>NUCLEOTIDE SEQUENCE [LARGE SCALE GENOMIC DNA]</scope>
    <source>
        <strain evidence="2 3">RHB-C</strain>
    </source>
</reference>
<keyword evidence="1" id="KW-0472">Membrane</keyword>
<keyword evidence="1" id="KW-1133">Transmembrane helix</keyword>
<proteinExistence type="predicted"/>
<name>A0A7D4BAC6_9EURY</name>
<dbReference type="Proteomes" id="UP000505020">
    <property type="component" value="Chromosome"/>
</dbReference>
<dbReference type="RefSeq" id="WP_173228329.1">
    <property type="nucleotide sequence ID" value="NZ_CP053941.1"/>
</dbReference>
<evidence type="ECO:0000313" key="3">
    <source>
        <dbReference type="Proteomes" id="UP000505020"/>
    </source>
</evidence>
<keyword evidence="3" id="KW-1185">Reference proteome</keyword>
<accession>A0A7D4BAC6</accession>
<sequence>MYGYYFKGALLIGVAVLLALFVEPIIGEQAAIMAMAPGGEETAVYRYATAVGDSLLLFLLLGVVALILAAALVERELGGGV</sequence>
<dbReference type="GeneID" id="55593752"/>
<protein>
    <submittedName>
        <fullName evidence="2">Uncharacterized protein</fullName>
    </submittedName>
</protein>
<dbReference type="KEGG" id="hsai:HPS36_02080"/>
<evidence type="ECO:0000256" key="1">
    <source>
        <dbReference type="SAM" id="Phobius"/>
    </source>
</evidence>
<dbReference type="EMBL" id="CP053941">
    <property type="protein sequence ID" value="QKG91691.1"/>
    <property type="molecule type" value="Genomic_DNA"/>
</dbReference>
<organism evidence="2 3">
    <name type="scientific">Halorubrum salinarum</name>
    <dbReference type="NCBI Taxonomy" id="2739057"/>
    <lineage>
        <taxon>Archaea</taxon>
        <taxon>Methanobacteriati</taxon>
        <taxon>Methanobacteriota</taxon>
        <taxon>Stenosarchaea group</taxon>
        <taxon>Halobacteria</taxon>
        <taxon>Halobacteriales</taxon>
        <taxon>Haloferacaceae</taxon>
        <taxon>Halorubrum</taxon>
    </lineage>
</organism>
<feature type="transmembrane region" description="Helical" evidence="1">
    <location>
        <begin position="54"/>
        <end position="73"/>
    </location>
</feature>
<keyword evidence="1" id="KW-0812">Transmembrane</keyword>
<gene>
    <name evidence="2" type="ORF">HPS36_02080</name>
</gene>
<dbReference type="AlphaFoldDB" id="A0A7D4BAC6"/>
<evidence type="ECO:0000313" key="2">
    <source>
        <dbReference type="EMBL" id="QKG91691.1"/>
    </source>
</evidence>